<organism evidence="1 2">
    <name type="scientific">Vagococcus intermedius</name>
    <dbReference type="NCBI Taxonomy" id="2991418"/>
    <lineage>
        <taxon>Bacteria</taxon>
        <taxon>Bacillati</taxon>
        <taxon>Bacillota</taxon>
        <taxon>Bacilli</taxon>
        <taxon>Lactobacillales</taxon>
        <taxon>Enterococcaceae</taxon>
        <taxon>Vagococcus</taxon>
    </lineage>
</organism>
<dbReference type="Pfam" id="PF06356">
    <property type="entry name" value="DUF1064"/>
    <property type="match status" value="1"/>
</dbReference>
<geneLocation type="plasmid" evidence="1 2">
    <name>unnamed1</name>
</geneLocation>
<name>A0AAF0CWN9_9ENTE</name>
<reference evidence="1" key="1">
    <citation type="submission" date="2022-10" db="EMBL/GenBank/DDBJ databases">
        <title>Vagococcus sp. isolated from poultry meat.</title>
        <authorList>
            <person name="Johansson P."/>
            <person name="Bjorkroth J."/>
        </authorList>
    </citation>
    <scope>NUCLEOTIDE SEQUENCE</scope>
    <source>
        <strain evidence="1">STAA11</strain>
        <plasmid evidence="1">unnamed1</plasmid>
    </source>
</reference>
<gene>
    <name evidence="1" type="ORF">OL234_10540</name>
</gene>
<proteinExistence type="predicted"/>
<dbReference type="Proteomes" id="UP001179647">
    <property type="component" value="Plasmid unnamed1"/>
</dbReference>
<keyword evidence="1" id="KW-0614">Plasmid</keyword>
<sequence length="149" mass="17285">MQIKRKFKYPSGVLLSRGINTPMSGDSHLKRKNKPKFSNVKTEHNGLKFDSKAERKYYELHKDENMKFQVEFLLQESFRVGSKTYRSIKYKADFVFYDSDGQTNKVVDVKGARTEVFNIKAKIFVKKYGIPLFVAVLDSKTGIFLEKLA</sequence>
<keyword evidence="2" id="KW-1185">Reference proteome</keyword>
<evidence type="ECO:0000313" key="2">
    <source>
        <dbReference type="Proteomes" id="UP001179647"/>
    </source>
</evidence>
<dbReference type="InterPro" id="IPR009414">
    <property type="entry name" value="DUF1064"/>
</dbReference>
<dbReference type="KEGG" id="vie:OL234_10540"/>
<dbReference type="AlphaFoldDB" id="A0AAF0CWN9"/>
<dbReference type="EMBL" id="CP110233">
    <property type="protein sequence ID" value="WEG74394.1"/>
    <property type="molecule type" value="Genomic_DNA"/>
</dbReference>
<dbReference type="RefSeq" id="WP_275470194.1">
    <property type="nucleotide sequence ID" value="NZ_CP110233.1"/>
</dbReference>
<protein>
    <submittedName>
        <fullName evidence="1">DUF1064 domain-containing protein</fullName>
    </submittedName>
</protein>
<accession>A0AAF0CWN9</accession>
<evidence type="ECO:0000313" key="1">
    <source>
        <dbReference type="EMBL" id="WEG74394.1"/>
    </source>
</evidence>